<dbReference type="EMBL" id="RAQO01000008">
    <property type="protein sequence ID" value="RKF15704.1"/>
    <property type="molecule type" value="Genomic_DNA"/>
</dbReference>
<gene>
    <name evidence="1" type="ORF">DBZ36_15090</name>
</gene>
<sequence length="432" mass="48137">MIKPRKLLFVPAFAVGIIILFIATRPEPKVATQDIEPASRLVEVQALELSDSAPKILAFGRVSPKTSLQAVAEVSGRIIYKHPDLERGRFINQGTLLLEIDPSEYELKLAQAQANLRASETQLTRIDQEERNYAATLALEKQRLKLSQGELARKNQLKQKNLISSSELELEKISYLGQQKLVQDLENLIKLLPDDRLVTKAQVNVDQAKVDDAQRELSKTKFVLPFDARIAEVSVEQDQVVNMQLVMFEAQRMDTMVIDAQLSLPDLRRLIESYTAIPRDGEFPELSKLNMQAKVILRSADISFEWPAKVTRLSDTVNPDQATIGLFLEVKQDVKTVEVGSNPPLSNGMFLEAHIEGGASPRFVIPERALREGKIYVMTKDKTLDIKPVVALYRSSEGVAIAGDIQPGEQLILSDLIPAVVGMRVHSLSDEG</sequence>
<dbReference type="Gene3D" id="2.40.50.100">
    <property type="match status" value="1"/>
</dbReference>
<dbReference type="PANTHER" id="PTHR30469">
    <property type="entry name" value="MULTIDRUG RESISTANCE PROTEIN MDTA"/>
    <property type="match status" value="1"/>
</dbReference>
<dbReference type="AlphaFoldDB" id="A0A420E8V4"/>
<dbReference type="Gene3D" id="2.40.30.170">
    <property type="match status" value="1"/>
</dbReference>
<protein>
    <submittedName>
        <fullName evidence="1">Biotin/lipoyl-binding protein</fullName>
    </submittedName>
</protein>
<dbReference type="Proteomes" id="UP000286482">
    <property type="component" value="Unassembled WGS sequence"/>
</dbReference>
<keyword evidence="2" id="KW-1185">Reference proteome</keyword>
<evidence type="ECO:0000313" key="1">
    <source>
        <dbReference type="EMBL" id="RKF15704.1"/>
    </source>
</evidence>
<dbReference type="RefSeq" id="WP_120355790.1">
    <property type="nucleotide sequence ID" value="NZ_RAQO01000008.1"/>
</dbReference>
<dbReference type="GO" id="GO:1990281">
    <property type="term" value="C:efflux pump complex"/>
    <property type="evidence" value="ECO:0007669"/>
    <property type="project" value="TreeGrafter"/>
</dbReference>
<dbReference type="PANTHER" id="PTHR30469:SF15">
    <property type="entry name" value="HLYD FAMILY OF SECRETION PROTEINS"/>
    <property type="match status" value="1"/>
</dbReference>
<accession>A0A420E8V4</accession>
<proteinExistence type="predicted"/>
<dbReference type="Gene3D" id="2.40.420.20">
    <property type="match status" value="1"/>
</dbReference>
<comment type="caution">
    <text evidence="1">The sequence shown here is derived from an EMBL/GenBank/DDBJ whole genome shotgun (WGS) entry which is preliminary data.</text>
</comment>
<dbReference type="OrthoDB" id="5645220at2"/>
<dbReference type="Gene3D" id="1.10.287.470">
    <property type="entry name" value="Helix hairpin bin"/>
    <property type="match status" value="1"/>
</dbReference>
<dbReference type="GO" id="GO:0015562">
    <property type="term" value="F:efflux transmembrane transporter activity"/>
    <property type="evidence" value="ECO:0007669"/>
    <property type="project" value="TreeGrafter"/>
</dbReference>
<dbReference type="SUPFAM" id="SSF111369">
    <property type="entry name" value="HlyD-like secretion proteins"/>
    <property type="match status" value="1"/>
</dbReference>
<evidence type="ECO:0000313" key="2">
    <source>
        <dbReference type="Proteomes" id="UP000286482"/>
    </source>
</evidence>
<organism evidence="1 2">
    <name type="scientific">Alginatibacterium sediminis</name>
    <dbReference type="NCBI Taxonomy" id="2164068"/>
    <lineage>
        <taxon>Bacteria</taxon>
        <taxon>Pseudomonadati</taxon>
        <taxon>Pseudomonadota</taxon>
        <taxon>Gammaproteobacteria</taxon>
        <taxon>Alteromonadales</taxon>
        <taxon>Alteromonadaceae</taxon>
        <taxon>Alginatibacterium</taxon>
    </lineage>
</organism>
<name>A0A420E8V4_9ALTE</name>
<reference evidence="1 2" key="1">
    <citation type="submission" date="2018-09" db="EMBL/GenBank/DDBJ databases">
        <authorList>
            <person name="Wang Z."/>
        </authorList>
    </citation>
    <scope>NUCLEOTIDE SEQUENCE [LARGE SCALE GENOMIC DNA]</scope>
    <source>
        <strain evidence="1 2">ALS 81</strain>
    </source>
</reference>